<dbReference type="KEGG" id="dpx:DAPPUDRAFT_347627"/>
<dbReference type="EMBL" id="GL732608">
    <property type="protein sequence ID" value="EFX71596.1"/>
    <property type="molecule type" value="Genomic_DNA"/>
</dbReference>
<dbReference type="HOGENOM" id="CLU_061889_0_0_1"/>
<dbReference type="Proteomes" id="UP000000305">
    <property type="component" value="Unassembled WGS sequence"/>
</dbReference>
<sequence>MKMFKFVGLLLCFWASLSAGRLTTSGTNLYYNGQKVFLSGANIAWNSYGYDFGNGQYAANSKSTLESWLTQIANSGGNSVRIWLHVEGANTPAFDGNGYVTGPDSTGTMISDMRSFLDFAQSKNILVIFVLWNGAYLTVQNTINLFWDDGKLQSYIDNALKPMVSALGDHPALGAWEIMNEPEGSLLNNQADANACFDTTPLKDTGAGWTNLYIPMQNILKFVNWQADGVKGTNGAALVTLGSWSEHAQTDTKAQSRNYYTDSCLVAAGGKANGKLDFYQMHTYAFNGQWGPDAPFKVSSSSYGLNKPLVIGEFASVCAQNEGIQNLFQYGYTNGYQGVWSWQYNAGGECSDTQATQDSGMNQLKGQNGAGGAVNFPVGF</sequence>
<dbReference type="PANTHER" id="PTHR37398">
    <property type="entry name" value="ENDO-BETA-1,4-MANNANASE"/>
    <property type="match status" value="1"/>
</dbReference>
<accession>E9H9C3</accession>
<dbReference type="PANTHER" id="PTHR37398:SF3">
    <property type="entry name" value="GLYCOSIDE HYDROLASE FAMILY 5 DOMAIN-CONTAINING PROTEIN"/>
    <property type="match status" value="1"/>
</dbReference>
<dbReference type="Gene3D" id="3.20.20.80">
    <property type="entry name" value="Glycosidases"/>
    <property type="match status" value="1"/>
</dbReference>
<feature type="chain" id="PRO_5003240948" evidence="1">
    <location>
        <begin position="20"/>
        <end position="380"/>
    </location>
</feature>
<reference evidence="2 3" key="1">
    <citation type="journal article" date="2011" name="Science">
        <title>The ecoresponsive genome of Daphnia pulex.</title>
        <authorList>
            <person name="Colbourne J.K."/>
            <person name="Pfrender M.E."/>
            <person name="Gilbert D."/>
            <person name="Thomas W.K."/>
            <person name="Tucker A."/>
            <person name="Oakley T.H."/>
            <person name="Tokishita S."/>
            <person name="Aerts A."/>
            <person name="Arnold G.J."/>
            <person name="Basu M.K."/>
            <person name="Bauer D.J."/>
            <person name="Caceres C.E."/>
            <person name="Carmel L."/>
            <person name="Casola C."/>
            <person name="Choi J.H."/>
            <person name="Detter J.C."/>
            <person name="Dong Q."/>
            <person name="Dusheyko S."/>
            <person name="Eads B.D."/>
            <person name="Frohlich T."/>
            <person name="Geiler-Samerotte K.A."/>
            <person name="Gerlach D."/>
            <person name="Hatcher P."/>
            <person name="Jogdeo S."/>
            <person name="Krijgsveld J."/>
            <person name="Kriventseva E.V."/>
            <person name="Kultz D."/>
            <person name="Laforsch C."/>
            <person name="Lindquist E."/>
            <person name="Lopez J."/>
            <person name="Manak J.R."/>
            <person name="Muller J."/>
            <person name="Pangilinan J."/>
            <person name="Patwardhan R.P."/>
            <person name="Pitluck S."/>
            <person name="Pritham E.J."/>
            <person name="Rechtsteiner A."/>
            <person name="Rho M."/>
            <person name="Rogozin I.B."/>
            <person name="Sakarya O."/>
            <person name="Salamov A."/>
            <person name="Schaack S."/>
            <person name="Shapiro H."/>
            <person name="Shiga Y."/>
            <person name="Skalitzky C."/>
            <person name="Smith Z."/>
            <person name="Souvorov A."/>
            <person name="Sung W."/>
            <person name="Tang Z."/>
            <person name="Tsuchiya D."/>
            <person name="Tu H."/>
            <person name="Vos H."/>
            <person name="Wang M."/>
            <person name="Wolf Y.I."/>
            <person name="Yamagata H."/>
            <person name="Yamada T."/>
            <person name="Ye Y."/>
            <person name="Shaw J.R."/>
            <person name="Andrews J."/>
            <person name="Crease T.J."/>
            <person name="Tang H."/>
            <person name="Lucas S.M."/>
            <person name="Robertson H.M."/>
            <person name="Bork P."/>
            <person name="Koonin E.V."/>
            <person name="Zdobnov E.M."/>
            <person name="Grigoriev I.V."/>
            <person name="Lynch M."/>
            <person name="Boore J.L."/>
        </authorList>
    </citation>
    <scope>NUCLEOTIDE SEQUENCE [LARGE SCALE GENOMIC DNA]</scope>
</reference>
<protein>
    <submittedName>
        <fullName evidence="2">Endo-beta-1,4-mannanase</fullName>
        <ecNumber evidence="2">3.2.1.78</ecNumber>
    </submittedName>
</protein>
<dbReference type="InterPro" id="IPR017853">
    <property type="entry name" value="GH"/>
</dbReference>
<evidence type="ECO:0000313" key="2">
    <source>
        <dbReference type="EMBL" id="EFX71596.1"/>
    </source>
</evidence>
<dbReference type="eggNOG" id="ENOG502RYDR">
    <property type="taxonomic scope" value="Eukaryota"/>
</dbReference>
<evidence type="ECO:0000256" key="1">
    <source>
        <dbReference type="SAM" id="SignalP"/>
    </source>
</evidence>
<dbReference type="EC" id="3.2.1.78" evidence="2"/>
<dbReference type="STRING" id="6669.E9H9C3"/>
<dbReference type="GO" id="GO:0016985">
    <property type="term" value="F:mannan endo-1,4-beta-mannosidase activity"/>
    <property type="evidence" value="ECO:0007669"/>
    <property type="project" value="UniProtKB-EC"/>
</dbReference>
<name>E9H9C3_DAPPU</name>
<dbReference type="SUPFAM" id="SSF51445">
    <property type="entry name" value="(Trans)glycosidases"/>
    <property type="match status" value="1"/>
</dbReference>
<dbReference type="OMA" id="INEPEWC"/>
<keyword evidence="1" id="KW-0732">Signal</keyword>
<keyword evidence="2" id="KW-0326">Glycosidase</keyword>
<dbReference type="OrthoDB" id="406631at2759"/>
<gene>
    <name evidence="2" type="primary">MAN5A</name>
    <name evidence="2" type="ORF">DAPPUDRAFT_347627</name>
</gene>
<dbReference type="PhylomeDB" id="E9H9C3"/>
<dbReference type="InParanoid" id="E9H9C3"/>
<dbReference type="AlphaFoldDB" id="E9H9C3"/>
<keyword evidence="2" id="KW-0378">Hydrolase</keyword>
<proteinExistence type="predicted"/>
<evidence type="ECO:0000313" key="3">
    <source>
        <dbReference type="Proteomes" id="UP000000305"/>
    </source>
</evidence>
<feature type="signal peptide" evidence="1">
    <location>
        <begin position="1"/>
        <end position="19"/>
    </location>
</feature>
<organism evidence="2 3">
    <name type="scientific">Daphnia pulex</name>
    <name type="common">Water flea</name>
    <dbReference type="NCBI Taxonomy" id="6669"/>
    <lineage>
        <taxon>Eukaryota</taxon>
        <taxon>Metazoa</taxon>
        <taxon>Ecdysozoa</taxon>
        <taxon>Arthropoda</taxon>
        <taxon>Crustacea</taxon>
        <taxon>Branchiopoda</taxon>
        <taxon>Diplostraca</taxon>
        <taxon>Cladocera</taxon>
        <taxon>Anomopoda</taxon>
        <taxon>Daphniidae</taxon>
        <taxon>Daphnia</taxon>
    </lineage>
</organism>
<keyword evidence="3" id="KW-1185">Reference proteome</keyword>